<dbReference type="PATRIC" id="fig|226910.6.peg.3153"/>
<gene>
    <name evidence="1" type="ORF">UCMB321_3165</name>
</gene>
<dbReference type="Proteomes" id="UP000031535">
    <property type="component" value="Unassembled WGS sequence"/>
</dbReference>
<dbReference type="STRING" id="226910.UCMB321_3165"/>
<sequence>MLALGFSMIAGCSGRRSQTPVEGYACYAKAVPTLGDGGLAWGPSVKSASVKALDNCRRYAAESDGTPSTCKVTLTGCR</sequence>
<comment type="caution">
    <text evidence="1">The sequence shown here is derived from an EMBL/GenBank/DDBJ whole genome shotgun (WGS) entry which is preliminary data.</text>
</comment>
<dbReference type="AlphaFoldDB" id="A0A0C2I8H3"/>
<name>A0A0C2I8H3_9PSED</name>
<dbReference type="EMBL" id="JXDG01000040">
    <property type="protein sequence ID" value="KIH83215.1"/>
    <property type="molecule type" value="Genomic_DNA"/>
</dbReference>
<keyword evidence="2" id="KW-1185">Reference proteome</keyword>
<proteinExistence type="predicted"/>
<protein>
    <recommendedName>
        <fullName evidence="3">DUF4189 domain-containing protein</fullName>
    </recommendedName>
</protein>
<evidence type="ECO:0000313" key="2">
    <source>
        <dbReference type="Proteomes" id="UP000031535"/>
    </source>
</evidence>
<reference evidence="1 2" key="1">
    <citation type="submission" date="2015-01" db="EMBL/GenBank/DDBJ databases">
        <title>Complete genome of Pseudomonas batumici UCM B-321 producer of the batumin antibiotic with strong antistaphilococcal and potential anticancer activity.</title>
        <authorList>
            <person name="Klochko V.V."/>
            <person name="Zelena L.B."/>
            <person name="Elena K.A."/>
            <person name="Reva O.N."/>
        </authorList>
    </citation>
    <scope>NUCLEOTIDE SEQUENCE [LARGE SCALE GENOMIC DNA]</scope>
    <source>
        <strain evidence="1 2">UCM B-321</strain>
    </source>
</reference>
<evidence type="ECO:0008006" key="3">
    <source>
        <dbReference type="Google" id="ProtNLM"/>
    </source>
</evidence>
<accession>A0A0C2I8H3</accession>
<evidence type="ECO:0000313" key="1">
    <source>
        <dbReference type="EMBL" id="KIH83215.1"/>
    </source>
</evidence>
<organism evidence="1 2">
    <name type="scientific">Pseudomonas batumici</name>
    <dbReference type="NCBI Taxonomy" id="226910"/>
    <lineage>
        <taxon>Bacteria</taxon>
        <taxon>Pseudomonadati</taxon>
        <taxon>Pseudomonadota</taxon>
        <taxon>Gammaproteobacteria</taxon>
        <taxon>Pseudomonadales</taxon>
        <taxon>Pseudomonadaceae</taxon>
        <taxon>Pseudomonas</taxon>
    </lineage>
</organism>